<evidence type="ECO:0000313" key="3">
    <source>
        <dbReference type="Proteomes" id="UP000075578"/>
    </source>
</evidence>
<feature type="transmembrane region" description="Helical" evidence="1">
    <location>
        <begin position="12"/>
        <end position="34"/>
    </location>
</feature>
<protein>
    <submittedName>
        <fullName evidence="2">Uncharacterized protein</fullName>
    </submittedName>
</protein>
<keyword evidence="1" id="KW-0812">Transmembrane</keyword>
<name>A0A150IP33_9EURY</name>
<keyword evidence="1" id="KW-1133">Transmembrane helix</keyword>
<organism evidence="2 3">
    <name type="scientific">Candidatus Methanofastidiosum methylothiophilum</name>
    <dbReference type="NCBI Taxonomy" id="1705564"/>
    <lineage>
        <taxon>Archaea</taxon>
        <taxon>Methanobacteriati</taxon>
        <taxon>Methanobacteriota</taxon>
        <taxon>Stenosarchaea group</taxon>
        <taxon>Candidatus Methanofastidiosia</taxon>
        <taxon>Candidatus Methanofastidiosales</taxon>
        <taxon>Candidatus Methanofastidiosaceae</taxon>
        <taxon>Candidatus Methanofastidiosum</taxon>
    </lineage>
</organism>
<evidence type="ECO:0000313" key="2">
    <source>
        <dbReference type="EMBL" id="KYC46826.1"/>
    </source>
</evidence>
<gene>
    <name evidence="2" type="ORF">AMQ74_01749</name>
</gene>
<comment type="caution">
    <text evidence="2">The sequence shown here is derived from an EMBL/GenBank/DDBJ whole genome shotgun (WGS) entry which is preliminary data.</text>
</comment>
<sequence>MGLIMEAISDLGKIAFSLLVIGFIIGLVFGVYAANANSNTYTSTQTTSNQPVQQPTVAMCGCDMTEREAQALRDYNKYLADDNRRLYDLLALKEGTILNQKFEIDALNAEIGRLKFEISVMKELNQNTNK</sequence>
<dbReference type="AlphaFoldDB" id="A0A150IP33"/>
<reference evidence="2 3" key="1">
    <citation type="journal article" date="2016" name="ISME J.">
        <title>Chasing the elusive Euryarchaeota class WSA2: genomes reveal a uniquely fastidious methyl-reducing methanogen.</title>
        <authorList>
            <person name="Nobu M.K."/>
            <person name="Narihiro T."/>
            <person name="Kuroda K."/>
            <person name="Mei R."/>
            <person name="Liu W.T."/>
        </authorList>
    </citation>
    <scope>NUCLEOTIDE SEQUENCE [LARGE SCALE GENOMIC DNA]</scope>
    <source>
        <strain evidence="2">U1lsi0528_Bin089</strain>
    </source>
</reference>
<evidence type="ECO:0000256" key="1">
    <source>
        <dbReference type="SAM" id="Phobius"/>
    </source>
</evidence>
<dbReference type="EMBL" id="LNGD01000179">
    <property type="protein sequence ID" value="KYC46826.1"/>
    <property type="molecule type" value="Genomic_DNA"/>
</dbReference>
<proteinExistence type="predicted"/>
<dbReference type="Proteomes" id="UP000075578">
    <property type="component" value="Unassembled WGS sequence"/>
</dbReference>
<accession>A0A150IP33</accession>
<keyword evidence="1" id="KW-0472">Membrane</keyword>